<keyword evidence="7" id="KW-1185">Reference proteome</keyword>
<evidence type="ECO:0000313" key="6">
    <source>
        <dbReference type="EMBL" id="TWT47723.1"/>
    </source>
</evidence>
<dbReference type="Pfam" id="PF00884">
    <property type="entry name" value="Sulfatase"/>
    <property type="match status" value="1"/>
</dbReference>
<evidence type="ECO:0000256" key="3">
    <source>
        <dbReference type="SAM" id="MobiDB-lite"/>
    </source>
</evidence>
<dbReference type="SUPFAM" id="SSF53649">
    <property type="entry name" value="Alkaline phosphatase-like"/>
    <property type="match status" value="1"/>
</dbReference>
<protein>
    <submittedName>
        <fullName evidence="6">Arylsulfatase</fullName>
        <ecNumber evidence="6">3.1.6.1</ecNumber>
    </submittedName>
</protein>
<accession>A0A5C5WC77</accession>
<feature type="region of interest" description="Disordered" evidence="3">
    <location>
        <begin position="102"/>
        <end position="131"/>
    </location>
</feature>
<dbReference type="InterPro" id="IPR017850">
    <property type="entry name" value="Alkaline_phosphatase_core_sf"/>
</dbReference>
<dbReference type="Gene3D" id="3.30.1120.10">
    <property type="match status" value="1"/>
</dbReference>
<evidence type="ECO:0000313" key="7">
    <source>
        <dbReference type="Proteomes" id="UP000318995"/>
    </source>
</evidence>
<dbReference type="PANTHER" id="PTHR42693:SF53">
    <property type="entry name" value="ENDO-4-O-SULFATASE"/>
    <property type="match status" value="1"/>
</dbReference>
<dbReference type="CDD" id="cd16145">
    <property type="entry name" value="ARS_like"/>
    <property type="match status" value="1"/>
</dbReference>
<evidence type="ECO:0000256" key="1">
    <source>
        <dbReference type="ARBA" id="ARBA00008779"/>
    </source>
</evidence>
<reference evidence="6 7" key="1">
    <citation type="submission" date="2019-02" db="EMBL/GenBank/DDBJ databases">
        <title>Deep-cultivation of Planctomycetes and their phenomic and genomic characterization uncovers novel biology.</title>
        <authorList>
            <person name="Wiegand S."/>
            <person name="Jogler M."/>
            <person name="Boedeker C."/>
            <person name="Pinto D."/>
            <person name="Vollmers J."/>
            <person name="Rivas-Marin E."/>
            <person name="Kohn T."/>
            <person name="Peeters S.H."/>
            <person name="Heuer A."/>
            <person name="Rast P."/>
            <person name="Oberbeckmann S."/>
            <person name="Bunk B."/>
            <person name="Jeske O."/>
            <person name="Meyerdierks A."/>
            <person name="Storesund J.E."/>
            <person name="Kallscheuer N."/>
            <person name="Luecker S."/>
            <person name="Lage O.M."/>
            <person name="Pohl T."/>
            <person name="Merkel B.J."/>
            <person name="Hornburger P."/>
            <person name="Mueller R.-W."/>
            <person name="Bruemmer F."/>
            <person name="Labrenz M."/>
            <person name="Spormann A.M."/>
            <person name="Op Den Camp H."/>
            <person name="Overmann J."/>
            <person name="Amann R."/>
            <person name="Jetten M.S.M."/>
            <person name="Mascher T."/>
            <person name="Medema M.H."/>
            <person name="Devos D.P."/>
            <person name="Kaster A.-K."/>
            <person name="Ovreas L."/>
            <person name="Rohde M."/>
            <person name="Galperin M.Y."/>
            <person name="Jogler C."/>
        </authorList>
    </citation>
    <scope>NUCLEOTIDE SEQUENCE [LARGE SCALE GENOMIC DNA]</scope>
    <source>
        <strain evidence="6 7">Pla111</strain>
    </source>
</reference>
<dbReference type="InterPro" id="IPR050738">
    <property type="entry name" value="Sulfatase"/>
</dbReference>
<feature type="domain" description="Sulfatase N-terminal" evidence="5">
    <location>
        <begin position="36"/>
        <end position="374"/>
    </location>
</feature>
<keyword evidence="4" id="KW-0732">Signal</keyword>
<evidence type="ECO:0000256" key="4">
    <source>
        <dbReference type="SAM" id="SignalP"/>
    </source>
</evidence>
<name>A0A5C5WC77_9BACT</name>
<dbReference type="InterPro" id="IPR000917">
    <property type="entry name" value="Sulfatase_N"/>
</dbReference>
<keyword evidence="2 6" id="KW-0378">Hydrolase</keyword>
<dbReference type="EMBL" id="SJPH01000002">
    <property type="protein sequence ID" value="TWT47723.1"/>
    <property type="molecule type" value="Genomic_DNA"/>
</dbReference>
<dbReference type="AlphaFoldDB" id="A0A5C5WC77"/>
<dbReference type="Proteomes" id="UP000318995">
    <property type="component" value="Unassembled WGS sequence"/>
</dbReference>
<proteinExistence type="inferred from homology"/>
<comment type="caution">
    <text evidence="6">The sequence shown here is derived from an EMBL/GenBank/DDBJ whole genome shotgun (WGS) entry which is preliminary data.</text>
</comment>
<dbReference type="RefSeq" id="WP_231930788.1">
    <property type="nucleotide sequence ID" value="NZ_SJPH01000002.1"/>
</dbReference>
<comment type="similarity">
    <text evidence="1">Belongs to the sulfatase family.</text>
</comment>
<feature type="signal peptide" evidence="4">
    <location>
        <begin position="1"/>
        <end position="22"/>
    </location>
</feature>
<sequence length="479" mass="52653" precursor="true">MPLAIATSMVFAVLLGLACAEADEAFDPAATPVRPPNVVFILADDLGYGDLSCFGQQRFQTPHLDRLAERGMRLTQHYAGSTVCAPSRCALMTGLHTGRCEIRGNREHRRAPQQGGDPLRTSEGQSPMVGPAPTIAEVLHKAGYATGAFGKWGLGYPGSAGDPTRRGFDRFFGYNCQVHAHRYFTDYLWSDTQRVAVDPAAYTPDLIREQAIAFLRAHRAEPFFCFLPTTLPHAAMEAPAERVRPWRDRFAQFEGRVGEYAHTKTTNPIAAFAAMVTQLDSDVGQIVAVLEELGLTDNTLIVFTSDNGPHKEGGQDPVFFDSNGPYRGHKRDLYEGGLLAPTIACWPGHITPGGVSDFASAGWDWLPTLCEVTGAETPAEIDGVSLVPVLLGQGDPPQRDYLYWEFHEQGGRQALRRGAWKIVRQNVRKEPAGVPELYHLPTDPAESHNLAADRPELVRELSELMDSARTPSERFDFGR</sequence>
<dbReference type="Gene3D" id="3.40.720.10">
    <property type="entry name" value="Alkaline Phosphatase, subunit A"/>
    <property type="match status" value="1"/>
</dbReference>
<dbReference type="PANTHER" id="PTHR42693">
    <property type="entry name" value="ARYLSULFATASE FAMILY MEMBER"/>
    <property type="match status" value="1"/>
</dbReference>
<dbReference type="EC" id="3.1.6.1" evidence="6"/>
<gene>
    <name evidence="6" type="primary">atsA_3</name>
    <name evidence="6" type="ORF">Pla111_13430</name>
</gene>
<evidence type="ECO:0000259" key="5">
    <source>
        <dbReference type="Pfam" id="PF00884"/>
    </source>
</evidence>
<feature type="chain" id="PRO_5022851214" evidence="4">
    <location>
        <begin position="23"/>
        <end position="479"/>
    </location>
</feature>
<dbReference type="GO" id="GO:0004065">
    <property type="term" value="F:arylsulfatase activity"/>
    <property type="evidence" value="ECO:0007669"/>
    <property type="project" value="UniProtKB-EC"/>
</dbReference>
<evidence type="ECO:0000256" key="2">
    <source>
        <dbReference type="ARBA" id="ARBA00022801"/>
    </source>
</evidence>
<organism evidence="6 7">
    <name type="scientific">Botrimarina hoheduenensis</name>
    <dbReference type="NCBI Taxonomy" id="2528000"/>
    <lineage>
        <taxon>Bacteria</taxon>
        <taxon>Pseudomonadati</taxon>
        <taxon>Planctomycetota</taxon>
        <taxon>Planctomycetia</taxon>
        <taxon>Pirellulales</taxon>
        <taxon>Lacipirellulaceae</taxon>
        <taxon>Botrimarina</taxon>
    </lineage>
</organism>